<keyword evidence="2" id="KW-1185">Reference proteome</keyword>
<dbReference type="Proteomes" id="UP001396898">
    <property type="component" value="Unassembled WGS sequence"/>
</dbReference>
<accession>A0ABR1RFT1</accession>
<comment type="caution">
    <text evidence="1">The sequence shown here is derived from an EMBL/GenBank/DDBJ whole genome shotgun (WGS) entry which is preliminary data.</text>
</comment>
<dbReference type="EMBL" id="JAQQWI010000016">
    <property type="protein sequence ID" value="KAK8009047.1"/>
    <property type="molecule type" value="Genomic_DNA"/>
</dbReference>
<reference evidence="1 2" key="1">
    <citation type="submission" date="2023-01" db="EMBL/GenBank/DDBJ databases">
        <title>Analysis of 21 Apiospora genomes using comparative genomics revels a genus with tremendous synthesis potential of carbohydrate active enzymes and secondary metabolites.</title>
        <authorList>
            <person name="Sorensen T."/>
        </authorList>
    </citation>
    <scope>NUCLEOTIDE SEQUENCE [LARGE SCALE GENOMIC DNA]</scope>
    <source>
        <strain evidence="1 2">CBS 20057</strain>
    </source>
</reference>
<proteinExistence type="predicted"/>
<sequence>MSGTYTELQATTPSWGAYLQSCVDALFASPLPRDSDDSSAAPVSEKKYVHVPSQAAAGYLRTTTSHQIRKNNEIL</sequence>
<evidence type="ECO:0000313" key="2">
    <source>
        <dbReference type="Proteomes" id="UP001396898"/>
    </source>
</evidence>
<organism evidence="1 2">
    <name type="scientific">Apiospora marii</name>
    <dbReference type="NCBI Taxonomy" id="335849"/>
    <lineage>
        <taxon>Eukaryota</taxon>
        <taxon>Fungi</taxon>
        <taxon>Dikarya</taxon>
        <taxon>Ascomycota</taxon>
        <taxon>Pezizomycotina</taxon>
        <taxon>Sordariomycetes</taxon>
        <taxon>Xylariomycetidae</taxon>
        <taxon>Amphisphaeriales</taxon>
        <taxon>Apiosporaceae</taxon>
        <taxon>Apiospora</taxon>
    </lineage>
</organism>
<name>A0ABR1RFT1_9PEZI</name>
<gene>
    <name evidence="1" type="ORF">PG991_011598</name>
</gene>
<protein>
    <submittedName>
        <fullName evidence="1">Uncharacterized protein</fullName>
    </submittedName>
</protein>
<evidence type="ECO:0000313" key="1">
    <source>
        <dbReference type="EMBL" id="KAK8009047.1"/>
    </source>
</evidence>